<dbReference type="Pfam" id="PF26147">
    <property type="entry name" value="AB_HYDROLASE_YMC0-YMC35"/>
    <property type="match status" value="1"/>
</dbReference>
<dbReference type="InterPro" id="IPR058933">
    <property type="entry name" value="YMC020W-like_ab_hydrolase"/>
</dbReference>
<protein>
    <recommendedName>
        <fullName evidence="2">YMC020W-like alpha/beta hydrolase domain-containing protein</fullName>
    </recommendedName>
</protein>
<dbReference type="OrthoDB" id="5598028at2759"/>
<dbReference type="PANTHER" id="PTHR47349:SF1">
    <property type="entry name" value="AER328WP"/>
    <property type="match status" value="1"/>
</dbReference>
<feature type="compositionally biased region" description="Polar residues" evidence="1">
    <location>
        <begin position="59"/>
        <end position="68"/>
    </location>
</feature>
<feature type="compositionally biased region" description="Low complexity" evidence="1">
    <location>
        <begin position="82"/>
        <end position="93"/>
    </location>
</feature>
<keyword evidence="4" id="KW-1185">Reference proteome</keyword>
<name>F4P2P7_BATDJ</name>
<evidence type="ECO:0000313" key="3">
    <source>
        <dbReference type="EMBL" id="EGF80499.1"/>
    </source>
</evidence>
<dbReference type="HOGENOM" id="CLU_404373_0_0_1"/>
<dbReference type="GeneID" id="18240667"/>
<feature type="region of interest" description="Disordered" evidence="1">
    <location>
        <begin position="148"/>
        <end position="177"/>
    </location>
</feature>
<reference evidence="3 4" key="1">
    <citation type="submission" date="2009-12" db="EMBL/GenBank/DDBJ databases">
        <title>The draft genome of Batrachochytrium dendrobatidis.</title>
        <authorList>
            <consortium name="US DOE Joint Genome Institute (JGI-PGF)"/>
            <person name="Kuo A."/>
            <person name="Salamov A."/>
            <person name="Schmutz J."/>
            <person name="Lucas S."/>
            <person name="Pitluck S."/>
            <person name="Rosenblum E."/>
            <person name="Stajich J."/>
            <person name="Eisen M."/>
            <person name="Grigoriev I.V."/>
        </authorList>
    </citation>
    <scope>NUCLEOTIDE SEQUENCE [LARGE SCALE GENOMIC DNA]</scope>
    <source>
        <strain evidence="4">JAM81 / FGSC 10211</strain>
    </source>
</reference>
<dbReference type="InterPro" id="IPR058934">
    <property type="entry name" value="YMC020W-like"/>
</dbReference>
<evidence type="ECO:0000256" key="1">
    <source>
        <dbReference type="SAM" id="MobiDB-lite"/>
    </source>
</evidence>
<feature type="compositionally biased region" description="Basic and acidic residues" evidence="1">
    <location>
        <begin position="69"/>
        <end position="78"/>
    </location>
</feature>
<evidence type="ECO:0000313" key="4">
    <source>
        <dbReference type="Proteomes" id="UP000007241"/>
    </source>
</evidence>
<dbReference type="EMBL" id="GL882884">
    <property type="protein sequence ID" value="EGF80499.1"/>
    <property type="molecule type" value="Genomic_DNA"/>
</dbReference>
<proteinExistence type="predicted"/>
<dbReference type="PANTHER" id="PTHR47349">
    <property type="entry name" value="CHROMOSOME 8, WHOLE GENOME SHOTGUN SEQUENCE"/>
    <property type="match status" value="1"/>
</dbReference>
<feature type="compositionally biased region" description="Polar residues" evidence="1">
    <location>
        <begin position="150"/>
        <end position="164"/>
    </location>
</feature>
<dbReference type="InParanoid" id="F4P2P7"/>
<feature type="domain" description="YMC020W-like alpha/beta hydrolase" evidence="2">
    <location>
        <begin position="252"/>
        <end position="551"/>
    </location>
</feature>
<accession>F4P2P7</accession>
<organism evidence="3 4">
    <name type="scientific">Batrachochytrium dendrobatidis (strain JAM81 / FGSC 10211)</name>
    <name type="common">Frog chytrid fungus</name>
    <dbReference type="NCBI Taxonomy" id="684364"/>
    <lineage>
        <taxon>Eukaryota</taxon>
        <taxon>Fungi</taxon>
        <taxon>Fungi incertae sedis</taxon>
        <taxon>Chytridiomycota</taxon>
        <taxon>Chytridiomycota incertae sedis</taxon>
        <taxon>Chytridiomycetes</taxon>
        <taxon>Rhizophydiales</taxon>
        <taxon>Rhizophydiales incertae sedis</taxon>
        <taxon>Batrachochytrium</taxon>
    </lineage>
</organism>
<dbReference type="RefSeq" id="XP_006679118.1">
    <property type="nucleotide sequence ID" value="XM_006679055.1"/>
</dbReference>
<evidence type="ECO:0000259" key="2">
    <source>
        <dbReference type="Pfam" id="PF26147"/>
    </source>
</evidence>
<feature type="region of interest" description="Disordered" evidence="1">
    <location>
        <begin position="54"/>
        <end position="95"/>
    </location>
</feature>
<dbReference type="AlphaFoldDB" id="F4P2P7"/>
<dbReference type="Proteomes" id="UP000007241">
    <property type="component" value="Unassembled WGS sequence"/>
</dbReference>
<gene>
    <name evidence="3" type="ORF">BATDEDRAFT_35139</name>
</gene>
<sequence>MLSRIWRLTLRPINSNSLVSTHYKSLVSANYFKMTWTAPFSIFSMWSGTTAEKPIQDAQDAQNSSIAKSNDKISHLDCTRPSSTHSSESSDSSIELTKLQDTSVLQSDPLVDSTHDQHNKDDVKEGVLSAIPDKLDDDLLQSIDKAAKQLPSSQSISHPESNQAQDDHKHHSTSTPDLSILRKPRVFFSSRNRVLPSYEEELEADNTVVRESNPRWFYMRTLHWLNSWYHTIMGHTDEPRSSGILTSAIDRLTRTPYDIERVAIIGVHGWFPGRLLQRVVGEPTGTSTHFAQKMAFACKNFFYDRYGINLPLDNMTVIPLEGEGKVKDRVELLYDQLTDPAKKWIDAIRSADLVLVSAHSQGTPVATMLVARLIEQGILDPRKQRTGILAMAGISHGPYPTLKSSLIVKYVESDPARQLFEFNDPDSSISREYYQAAYKVLSAGARFIAVGSWYDQAVPLYSATLHGLHHPNIYRALYIDAADYQPDFLSHLVVFALKLRNAGLLDHGLIVYLSDVLAGNIYGFGTQGHYAIYEEENTYTVAVAWTMGTRQNWSRPALGHLSSSAQPFGIDSSSIRLFQPPKQQQIQSESLKDCDASTLTTPTSYESILLSPPFQAPQKINPYHLPWIMAKLTSDPKIAANAKLSSDLDNIIVLFDSWDVGSSRSLKDVKYRLEPLKSKL</sequence>